<gene>
    <name evidence="6" type="primary">Gas2l1-L</name>
    <name evidence="6" type="ORF">Hamer_G013826</name>
</gene>
<dbReference type="GO" id="GO:0005856">
    <property type="term" value="C:cytoskeleton"/>
    <property type="evidence" value="ECO:0007669"/>
    <property type="project" value="UniProtKB-SubCell"/>
</dbReference>
<protein>
    <submittedName>
        <fullName evidence="6">GAS2-like protein 1-like</fullName>
    </submittedName>
</protein>
<feature type="compositionally biased region" description="Low complexity" evidence="4">
    <location>
        <begin position="255"/>
        <end position="285"/>
    </location>
</feature>
<dbReference type="AlphaFoldDB" id="A0A8J5KFX0"/>
<keyword evidence="7" id="KW-1185">Reference proteome</keyword>
<dbReference type="InterPro" id="IPR003108">
    <property type="entry name" value="GAR_dom"/>
</dbReference>
<keyword evidence="3" id="KW-0206">Cytoskeleton</keyword>
<accession>A0A8J5KFX0</accession>
<dbReference type="InterPro" id="IPR036534">
    <property type="entry name" value="GAR_dom_sf"/>
</dbReference>
<feature type="region of interest" description="Disordered" evidence="4">
    <location>
        <begin position="166"/>
        <end position="196"/>
    </location>
</feature>
<comment type="subcellular location">
    <subcellularLocation>
        <location evidence="1">Cytoplasm</location>
        <location evidence="1">Cytoskeleton</location>
    </subcellularLocation>
</comment>
<evidence type="ECO:0000313" key="7">
    <source>
        <dbReference type="Proteomes" id="UP000747542"/>
    </source>
</evidence>
<evidence type="ECO:0000259" key="5">
    <source>
        <dbReference type="PROSITE" id="PS51460"/>
    </source>
</evidence>
<dbReference type="SUPFAM" id="SSF143575">
    <property type="entry name" value="GAS2 domain-like"/>
    <property type="match status" value="1"/>
</dbReference>
<dbReference type="PROSITE" id="PS51460">
    <property type="entry name" value="GAR"/>
    <property type="match status" value="1"/>
</dbReference>
<evidence type="ECO:0000256" key="4">
    <source>
        <dbReference type="SAM" id="MobiDB-lite"/>
    </source>
</evidence>
<dbReference type="GO" id="GO:0008017">
    <property type="term" value="F:microtubule binding"/>
    <property type="evidence" value="ECO:0007669"/>
    <property type="project" value="InterPro"/>
</dbReference>
<comment type="caution">
    <text evidence="6">The sequence shown here is derived from an EMBL/GenBank/DDBJ whole genome shotgun (WGS) entry which is preliminary data.</text>
</comment>
<feature type="region of interest" description="Disordered" evidence="4">
    <location>
        <begin position="44"/>
        <end position="104"/>
    </location>
</feature>
<feature type="compositionally biased region" description="Low complexity" evidence="4">
    <location>
        <begin position="216"/>
        <end position="245"/>
    </location>
</feature>
<feature type="compositionally biased region" description="Low complexity" evidence="4">
    <location>
        <begin position="168"/>
        <end position="187"/>
    </location>
</feature>
<reference evidence="6" key="1">
    <citation type="journal article" date="2021" name="Sci. Adv.">
        <title>The American lobster genome reveals insights on longevity, neural, and immune adaptations.</title>
        <authorList>
            <person name="Polinski J.M."/>
            <person name="Zimin A.V."/>
            <person name="Clark K.F."/>
            <person name="Kohn A.B."/>
            <person name="Sadowski N."/>
            <person name="Timp W."/>
            <person name="Ptitsyn A."/>
            <person name="Khanna P."/>
            <person name="Romanova D.Y."/>
            <person name="Williams P."/>
            <person name="Greenwood S.J."/>
            <person name="Moroz L.L."/>
            <person name="Walt D.R."/>
            <person name="Bodnar A.G."/>
        </authorList>
    </citation>
    <scope>NUCLEOTIDE SEQUENCE</scope>
    <source>
        <strain evidence="6">GMGI-L3</strain>
    </source>
</reference>
<feature type="region of interest" description="Disordered" evidence="4">
    <location>
        <begin position="211"/>
        <end position="295"/>
    </location>
</feature>
<feature type="compositionally biased region" description="Pro residues" evidence="4">
    <location>
        <begin position="82"/>
        <end position="96"/>
    </location>
</feature>
<feature type="domain" description="GAR" evidence="5">
    <location>
        <begin position="1"/>
        <end position="22"/>
    </location>
</feature>
<feature type="compositionally biased region" description="Polar residues" evidence="4">
    <location>
        <begin position="44"/>
        <end position="67"/>
    </location>
</feature>
<dbReference type="EMBL" id="JAHLQT010012455">
    <property type="protein sequence ID" value="KAG7171356.1"/>
    <property type="molecule type" value="Genomic_DNA"/>
</dbReference>
<evidence type="ECO:0000256" key="2">
    <source>
        <dbReference type="ARBA" id="ARBA00022490"/>
    </source>
</evidence>
<evidence type="ECO:0000256" key="1">
    <source>
        <dbReference type="ARBA" id="ARBA00004245"/>
    </source>
</evidence>
<dbReference type="Gene3D" id="3.30.920.20">
    <property type="entry name" value="Gas2-like domain"/>
    <property type="match status" value="1"/>
</dbReference>
<evidence type="ECO:0000256" key="3">
    <source>
        <dbReference type="ARBA" id="ARBA00023212"/>
    </source>
</evidence>
<evidence type="ECO:0000313" key="6">
    <source>
        <dbReference type="EMBL" id="KAG7171356.1"/>
    </source>
</evidence>
<proteinExistence type="predicted"/>
<keyword evidence="2" id="KW-0963">Cytoplasm</keyword>
<sequence>MVRVGGGWDTLEHYLLRHDPKQVTVFNLKSADPFLHIRAKYCSPTQSQASSTRGSPTHSRATPSRVTLSGDPSPGNSSSEGTPPPPQEPHVPPSPPAVSSMPATVSNTITDSSIKDKNSSIPKEEYSAVTVKESSMTKSDSRNASFIPCSINGTVEDASYALAQDMPTATTSSSQSQSNSVKTSSPTTMSRPIVNSSTFCIEDHNLVDPLPSIIQTSHSKSPSTSSTSSSSSSESSSSSDSSSCSLKVTPPPTPSTFSTPACATSAPLDLSLTTNGSSTTLGTPLPTDSIDHEEL</sequence>
<dbReference type="Pfam" id="PF02187">
    <property type="entry name" value="GAS2"/>
    <property type="match status" value="1"/>
</dbReference>
<organism evidence="6 7">
    <name type="scientific">Homarus americanus</name>
    <name type="common">American lobster</name>
    <dbReference type="NCBI Taxonomy" id="6706"/>
    <lineage>
        <taxon>Eukaryota</taxon>
        <taxon>Metazoa</taxon>
        <taxon>Ecdysozoa</taxon>
        <taxon>Arthropoda</taxon>
        <taxon>Crustacea</taxon>
        <taxon>Multicrustacea</taxon>
        <taxon>Malacostraca</taxon>
        <taxon>Eumalacostraca</taxon>
        <taxon>Eucarida</taxon>
        <taxon>Decapoda</taxon>
        <taxon>Pleocyemata</taxon>
        <taxon>Astacidea</taxon>
        <taxon>Nephropoidea</taxon>
        <taxon>Nephropidae</taxon>
        <taxon>Homarus</taxon>
    </lineage>
</organism>
<dbReference type="Proteomes" id="UP000747542">
    <property type="component" value="Unassembled WGS sequence"/>
</dbReference>
<name>A0A8J5KFX0_HOMAM</name>